<dbReference type="Proteomes" id="UP000557344">
    <property type="component" value="Unassembled WGS sequence"/>
</dbReference>
<evidence type="ECO:0000313" key="4">
    <source>
        <dbReference type="Proteomes" id="UP000557344"/>
    </source>
</evidence>
<evidence type="ECO:0000313" key="3">
    <source>
        <dbReference type="Proteomes" id="UP000523431"/>
    </source>
</evidence>
<protein>
    <submittedName>
        <fullName evidence="1">Uncharacterized protein</fullName>
    </submittedName>
</protein>
<accession>A0A7W6VCV8</accession>
<dbReference type="AlphaFoldDB" id="A0A7W6VCV8"/>
<name>A0A7W6VCV8_RHIET</name>
<dbReference type="Proteomes" id="UP000523431">
    <property type="component" value="Unassembled WGS sequence"/>
</dbReference>
<gene>
    <name evidence="1" type="ORF">GGE46_004540</name>
    <name evidence="2" type="ORF">GGE57_004537</name>
</gene>
<evidence type="ECO:0000313" key="1">
    <source>
        <dbReference type="EMBL" id="MBB4481938.1"/>
    </source>
</evidence>
<reference evidence="3 4" key="1">
    <citation type="submission" date="2020-08" db="EMBL/GenBank/DDBJ databases">
        <title>Genomic Encyclopedia of Type Strains, Phase IV (KMG-V): Genome sequencing to study the core and pangenomes of soil and plant-associated prokaryotes.</title>
        <authorList>
            <person name="Whitman W."/>
        </authorList>
    </citation>
    <scope>NUCLEOTIDE SEQUENCE [LARGE SCALE GENOMIC DNA]</scope>
    <source>
        <strain evidence="1 4">SEMIA 471</strain>
        <strain evidence="2 3">SEMIA 489</strain>
    </source>
</reference>
<evidence type="ECO:0000313" key="2">
    <source>
        <dbReference type="EMBL" id="MBB4537767.1"/>
    </source>
</evidence>
<proteinExistence type="predicted"/>
<dbReference type="EMBL" id="JACIHU010000010">
    <property type="protein sequence ID" value="MBB4481938.1"/>
    <property type="molecule type" value="Genomic_DNA"/>
</dbReference>
<comment type="caution">
    <text evidence="1">The sequence shown here is derived from an EMBL/GenBank/DDBJ whole genome shotgun (WGS) entry which is preliminary data.</text>
</comment>
<sequence length="35" mass="3910">MEVRRSQWAILMRAPKELLASPAALQSGQIIALLF</sequence>
<organism evidence="1 4">
    <name type="scientific">Rhizobium etli</name>
    <dbReference type="NCBI Taxonomy" id="29449"/>
    <lineage>
        <taxon>Bacteria</taxon>
        <taxon>Pseudomonadati</taxon>
        <taxon>Pseudomonadota</taxon>
        <taxon>Alphaproteobacteria</taxon>
        <taxon>Hyphomicrobiales</taxon>
        <taxon>Rhizobiaceae</taxon>
        <taxon>Rhizobium/Agrobacterium group</taxon>
        <taxon>Rhizobium</taxon>
    </lineage>
</organism>
<dbReference type="EMBL" id="JACIID010000010">
    <property type="protein sequence ID" value="MBB4537767.1"/>
    <property type="molecule type" value="Genomic_DNA"/>
</dbReference>